<evidence type="ECO:0000313" key="2">
    <source>
        <dbReference type="Proteomes" id="UP000562045"/>
    </source>
</evidence>
<dbReference type="GO" id="GO:0032259">
    <property type="term" value="P:methylation"/>
    <property type="evidence" value="ECO:0007669"/>
    <property type="project" value="UniProtKB-KW"/>
</dbReference>
<comment type="caution">
    <text evidence="1">The sequence shown here is derived from an EMBL/GenBank/DDBJ whole genome shotgun (WGS) entry which is preliminary data.</text>
</comment>
<organism evidence="1 2">
    <name type="scientific">Nocardioides aromaticivorans</name>
    <dbReference type="NCBI Taxonomy" id="200618"/>
    <lineage>
        <taxon>Bacteria</taxon>
        <taxon>Bacillati</taxon>
        <taxon>Actinomycetota</taxon>
        <taxon>Actinomycetes</taxon>
        <taxon>Propionibacteriales</taxon>
        <taxon>Nocardioidaceae</taxon>
        <taxon>Nocardioides</taxon>
    </lineage>
</organism>
<gene>
    <name evidence="1" type="ORF">BJ993_000325</name>
</gene>
<keyword evidence="1" id="KW-0808">Transferase</keyword>
<dbReference type="SUPFAM" id="SSF53335">
    <property type="entry name" value="S-adenosyl-L-methionine-dependent methyltransferases"/>
    <property type="match status" value="1"/>
</dbReference>
<evidence type="ECO:0000313" key="1">
    <source>
        <dbReference type="EMBL" id="NYI43245.1"/>
    </source>
</evidence>
<name>A0A7Z0CLX8_9ACTN</name>
<dbReference type="EMBL" id="JACBZM010000001">
    <property type="protein sequence ID" value="NYI43245.1"/>
    <property type="molecule type" value="Genomic_DNA"/>
</dbReference>
<proteinExistence type="predicted"/>
<keyword evidence="1" id="KW-0489">Methyltransferase</keyword>
<reference evidence="1 2" key="1">
    <citation type="submission" date="2020-07" db="EMBL/GenBank/DDBJ databases">
        <title>Sequencing the genomes of 1000 actinobacteria strains.</title>
        <authorList>
            <person name="Klenk H.-P."/>
        </authorList>
    </citation>
    <scope>NUCLEOTIDE SEQUENCE [LARGE SCALE GENOMIC DNA]</scope>
    <source>
        <strain evidence="1 2">DSM 15131</strain>
    </source>
</reference>
<dbReference type="PANTHER" id="PTHR13627">
    <property type="entry name" value="FUKUTIN RELATED PROTEIN"/>
    <property type="match status" value="1"/>
</dbReference>
<dbReference type="AlphaFoldDB" id="A0A7Z0CLX8"/>
<dbReference type="Proteomes" id="UP000562045">
    <property type="component" value="Unassembled WGS sequence"/>
</dbReference>
<dbReference type="RefSeq" id="WP_179647501.1">
    <property type="nucleotide sequence ID" value="NZ_JACBZM010000001.1"/>
</dbReference>
<dbReference type="Gene3D" id="3.40.50.150">
    <property type="entry name" value="Vaccinia Virus protein VP39"/>
    <property type="match status" value="1"/>
</dbReference>
<dbReference type="PANTHER" id="PTHR13627:SF31">
    <property type="entry name" value="RIBITOL 5-PHOSPHATE TRANSFERASE FKRP"/>
    <property type="match status" value="1"/>
</dbReference>
<protein>
    <submittedName>
        <fullName evidence="1">SAM-dependent methyltransferase</fullName>
    </submittedName>
</protein>
<dbReference type="InterPro" id="IPR029063">
    <property type="entry name" value="SAM-dependent_MTases_sf"/>
</dbReference>
<dbReference type="GO" id="GO:0008168">
    <property type="term" value="F:methyltransferase activity"/>
    <property type="evidence" value="ECO:0007669"/>
    <property type="project" value="UniProtKB-KW"/>
</dbReference>
<sequence length="525" mass="57282">MTTVVSDDGILLPAASRPFLVEIDGHYVWSLTPERDGVRKPGGVLVPWPGVLRPYLSGRGRVRVTDATGAEVLYDAEVGLGAGEGPLAVVDRAGHRLCVDKVGHLTRSFEATAEEVREEILAGTRRAIDDLREHAGVKAYLNYGALLGAVREGRMLAHDSDTDLCYLSDHSSPADVIAESYRITRAMRERGWNLLRMSGGDIKLLLPLSDGRLCHIDVFVAFHVGDTFFQLGNRSGSLPRSAIEPFSTIELHGHEFPAPRDPEAMLAFLYGPHWRTPDPSFRYADPPEGVRRLDGWLRGFRTEMGLWTGLFNGPGQREVPAGSSSFARWVAPQLGELPVVDVGTGTGRDALWFARRGFRTGAVDFSRGGLGVVRRKANRRELDVEASQLILGELRSTLMHGTRLARDPHHLYARHLVGCLDAAALDQLWLLARMALRPGGGKLFLEFQATHDAPDGATGTPLAPDGLVRRVDPEAVRAAIEAAGGVVEHLVVVPGEDMLDHPDPAVCRIRASWPAPAARTPKENR</sequence>
<dbReference type="InterPro" id="IPR052613">
    <property type="entry name" value="LicD_transferase"/>
</dbReference>
<accession>A0A7Z0CLX8</accession>